<accession>A0A645DRW8</accession>
<dbReference type="Gene3D" id="3.40.50.150">
    <property type="entry name" value="Vaccinia Virus protein VP39"/>
    <property type="match status" value="1"/>
</dbReference>
<reference evidence="1" key="1">
    <citation type="submission" date="2019-08" db="EMBL/GenBank/DDBJ databases">
        <authorList>
            <person name="Kucharzyk K."/>
            <person name="Murdoch R.W."/>
            <person name="Higgins S."/>
            <person name="Loffler F."/>
        </authorList>
    </citation>
    <scope>NUCLEOTIDE SEQUENCE</scope>
</reference>
<protein>
    <submittedName>
        <fullName evidence="1">Uncharacterized protein</fullName>
    </submittedName>
</protein>
<evidence type="ECO:0000313" key="1">
    <source>
        <dbReference type="EMBL" id="MPM92077.1"/>
    </source>
</evidence>
<dbReference type="InterPro" id="IPR029063">
    <property type="entry name" value="SAM-dependent_MTases_sf"/>
</dbReference>
<sequence>MVADLGDIPVKNGQAAAILNILTPASYAEFGRVLTKGGIIIKAVPGSGYLKELRELAGSRLQSGDYSNSSTIDYFKQNARLIEQRHLIWSLPLTPEQAQDIARMTPMLSHVDAEELEIEKLTGISMEMDVLVGQAK</sequence>
<gene>
    <name evidence="1" type="ORF">SDC9_139211</name>
</gene>
<proteinExistence type="predicted"/>
<comment type="caution">
    <text evidence="1">The sequence shown here is derived from an EMBL/GenBank/DDBJ whole genome shotgun (WGS) entry which is preliminary data.</text>
</comment>
<name>A0A645DRW8_9ZZZZ</name>
<dbReference type="AlphaFoldDB" id="A0A645DRW8"/>
<organism evidence="1">
    <name type="scientific">bioreactor metagenome</name>
    <dbReference type="NCBI Taxonomy" id="1076179"/>
    <lineage>
        <taxon>unclassified sequences</taxon>
        <taxon>metagenomes</taxon>
        <taxon>ecological metagenomes</taxon>
    </lineage>
</organism>
<dbReference type="EMBL" id="VSSQ01039057">
    <property type="protein sequence ID" value="MPM92077.1"/>
    <property type="molecule type" value="Genomic_DNA"/>
</dbReference>
<dbReference type="SUPFAM" id="SSF53335">
    <property type="entry name" value="S-adenosyl-L-methionine-dependent methyltransferases"/>
    <property type="match status" value="1"/>
</dbReference>